<evidence type="ECO:0000256" key="2">
    <source>
        <dbReference type="ARBA" id="ARBA00023163"/>
    </source>
</evidence>
<dbReference type="WBParaSite" id="nRc.2.0.1.t23927-RA">
    <property type="protein sequence ID" value="nRc.2.0.1.t23927-RA"/>
    <property type="gene ID" value="nRc.2.0.1.g23927"/>
</dbReference>
<organism evidence="4 5">
    <name type="scientific">Romanomermis culicivorax</name>
    <name type="common">Nematode worm</name>
    <dbReference type="NCBI Taxonomy" id="13658"/>
    <lineage>
        <taxon>Eukaryota</taxon>
        <taxon>Metazoa</taxon>
        <taxon>Ecdysozoa</taxon>
        <taxon>Nematoda</taxon>
        <taxon>Enoplea</taxon>
        <taxon>Dorylaimia</taxon>
        <taxon>Mermithida</taxon>
        <taxon>Mermithoidea</taxon>
        <taxon>Mermithidae</taxon>
        <taxon>Romanomermis</taxon>
    </lineage>
</organism>
<dbReference type="AlphaFoldDB" id="A0A915JCP1"/>
<reference evidence="5" key="1">
    <citation type="submission" date="2022-11" db="UniProtKB">
        <authorList>
            <consortium name="WormBaseParasite"/>
        </authorList>
    </citation>
    <scope>IDENTIFICATION</scope>
</reference>
<dbReference type="Proteomes" id="UP000887565">
    <property type="component" value="Unplaced"/>
</dbReference>
<keyword evidence="3" id="KW-0675">Receptor</keyword>
<dbReference type="SUPFAM" id="SSF48508">
    <property type="entry name" value="Nuclear receptor ligand-binding domain"/>
    <property type="match status" value="1"/>
</dbReference>
<keyword evidence="1" id="KW-0805">Transcription regulation</keyword>
<dbReference type="InterPro" id="IPR035500">
    <property type="entry name" value="NHR-like_dom_sf"/>
</dbReference>
<dbReference type="Gene3D" id="1.10.565.10">
    <property type="entry name" value="Retinoid X Receptor"/>
    <property type="match status" value="1"/>
</dbReference>
<accession>A0A915JCP1</accession>
<protein>
    <submittedName>
        <fullName evidence="5">NR LBD domain-containing protein</fullName>
    </submittedName>
</protein>
<proteinExistence type="predicted"/>
<evidence type="ECO:0000313" key="4">
    <source>
        <dbReference type="Proteomes" id="UP000887565"/>
    </source>
</evidence>
<evidence type="ECO:0000256" key="3">
    <source>
        <dbReference type="ARBA" id="ARBA00023170"/>
    </source>
</evidence>
<evidence type="ECO:0000313" key="5">
    <source>
        <dbReference type="WBParaSite" id="nRc.2.0.1.t23927-RA"/>
    </source>
</evidence>
<sequence>MTYDLAENSKNIERYLLSGFMLNSFSSRDSPNLLKLQRKACQELKRHLKDRFSKSSIEDIVVANGESSPKIVDSSCSSNESGQEKMIDRLAQLLLLLPGLRSFNKQLLVELFFSGLIGNVQVENVIPFILKMDVLQIFGKAESSLKSFEPVD</sequence>
<keyword evidence="2" id="KW-0804">Transcription</keyword>
<evidence type="ECO:0000256" key="1">
    <source>
        <dbReference type="ARBA" id="ARBA00023015"/>
    </source>
</evidence>
<keyword evidence="4" id="KW-1185">Reference proteome</keyword>
<name>A0A915JCP1_ROMCU</name>